<dbReference type="GeneID" id="19210144"/>
<dbReference type="KEGG" id="cput:CONPUDRAFT_80877"/>
<gene>
    <name evidence="3" type="ORF">CONPUDRAFT_80877</name>
</gene>
<name>A0A5M3MVG7_CONPW</name>
<keyword evidence="4" id="KW-1185">Reference proteome</keyword>
<dbReference type="Proteomes" id="UP000053558">
    <property type="component" value="Unassembled WGS sequence"/>
</dbReference>
<comment type="caution">
    <text evidence="3">The sequence shown here is derived from an EMBL/GenBank/DDBJ whole genome shotgun (WGS) entry which is preliminary data.</text>
</comment>
<evidence type="ECO:0000313" key="4">
    <source>
        <dbReference type="Proteomes" id="UP000053558"/>
    </source>
</evidence>
<dbReference type="Pfam" id="PF00188">
    <property type="entry name" value="CAP"/>
    <property type="match status" value="1"/>
</dbReference>
<evidence type="ECO:0000259" key="2">
    <source>
        <dbReference type="Pfam" id="PF00188"/>
    </source>
</evidence>
<reference evidence="4" key="1">
    <citation type="journal article" date="2012" name="Science">
        <title>The Paleozoic origin of enzymatic lignin decomposition reconstructed from 31 fungal genomes.</title>
        <authorList>
            <person name="Floudas D."/>
            <person name="Binder M."/>
            <person name="Riley R."/>
            <person name="Barry K."/>
            <person name="Blanchette R.A."/>
            <person name="Henrissat B."/>
            <person name="Martinez A.T."/>
            <person name="Otillar R."/>
            <person name="Spatafora J.W."/>
            <person name="Yadav J.S."/>
            <person name="Aerts A."/>
            <person name="Benoit I."/>
            <person name="Boyd A."/>
            <person name="Carlson A."/>
            <person name="Copeland A."/>
            <person name="Coutinho P.M."/>
            <person name="de Vries R.P."/>
            <person name="Ferreira P."/>
            <person name="Findley K."/>
            <person name="Foster B."/>
            <person name="Gaskell J."/>
            <person name="Glotzer D."/>
            <person name="Gorecki P."/>
            <person name="Heitman J."/>
            <person name="Hesse C."/>
            <person name="Hori C."/>
            <person name="Igarashi K."/>
            <person name="Jurgens J.A."/>
            <person name="Kallen N."/>
            <person name="Kersten P."/>
            <person name="Kohler A."/>
            <person name="Kuees U."/>
            <person name="Kumar T.K.A."/>
            <person name="Kuo A."/>
            <person name="LaButti K."/>
            <person name="Larrondo L.F."/>
            <person name="Lindquist E."/>
            <person name="Ling A."/>
            <person name="Lombard V."/>
            <person name="Lucas S."/>
            <person name="Lundell T."/>
            <person name="Martin R."/>
            <person name="McLaughlin D.J."/>
            <person name="Morgenstern I."/>
            <person name="Morin E."/>
            <person name="Murat C."/>
            <person name="Nagy L.G."/>
            <person name="Nolan M."/>
            <person name="Ohm R.A."/>
            <person name="Patyshakuliyeva A."/>
            <person name="Rokas A."/>
            <person name="Ruiz-Duenas F.J."/>
            <person name="Sabat G."/>
            <person name="Salamov A."/>
            <person name="Samejima M."/>
            <person name="Schmutz J."/>
            <person name="Slot J.C."/>
            <person name="St John F."/>
            <person name="Stenlid J."/>
            <person name="Sun H."/>
            <person name="Sun S."/>
            <person name="Syed K."/>
            <person name="Tsang A."/>
            <person name="Wiebenga A."/>
            <person name="Young D."/>
            <person name="Pisabarro A."/>
            <person name="Eastwood D.C."/>
            <person name="Martin F."/>
            <person name="Cullen D."/>
            <person name="Grigoriev I.V."/>
            <person name="Hibbett D.S."/>
        </authorList>
    </citation>
    <scope>NUCLEOTIDE SEQUENCE [LARGE SCALE GENOMIC DNA]</scope>
    <source>
        <strain evidence="4">RWD-64-598 SS2</strain>
    </source>
</reference>
<sequence length="115" mass="12449">MEDVSRGLEDRLSLPGRLGESAGTTNIGMFNFVSFVAFSTILISVSPALAGSKTCKTAPIMSRGIAEQTYPAVHNAERAKYDAQPLAWNATPASAAQPWAEKCTFEHGRKYQSLR</sequence>
<dbReference type="SUPFAM" id="SSF55797">
    <property type="entry name" value="PR-1-like"/>
    <property type="match status" value="1"/>
</dbReference>
<accession>A0A5M3MVG7</accession>
<feature type="domain" description="SCP" evidence="2">
    <location>
        <begin position="73"/>
        <end position="111"/>
    </location>
</feature>
<dbReference type="OrthoDB" id="337038at2759"/>
<evidence type="ECO:0000256" key="1">
    <source>
        <dbReference type="SAM" id="Phobius"/>
    </source>
</evidence>
<organism evidence="3 4">
    <name type="scientific">Coniophora puteana (strain RWD-64-598)</name>
    <name type="common">Brown rot fungus</name>
    <dbReference type="NCBI Taxonomy" id="741705"/>
    <lineage>
        <taxon>Eukaryota</taxon>
        <taxon>Fungi</taxon>
        <taxon>Dikarya</taxon>
        <taxon>Basidiomycota</taxon>
        <taxon>Agaricomycotina</taxon>
        <taxon>Agaricomycetes</taxon>
        <taxon>Agaricomycetidae</taxon>
        <taxon>Boletales</taxon>
        <taxon>Coniophorineae</taxon>
        <taxon>Coniophoraceae</taxon>
        <taxon>Coniophora</taxon>
    </lineage>
</organism>
<dbReference type="EMBL" id="JH711576">
    <property type="protein sequence ID" value="EIW82581.1"/>
    <property type="molecule type" value="Genomic_DNA"/>
</dbReference>
<keyword evidence="1" id="KW-0472">Membrane</keyword>
<dbReference type="InterPro" id="IPR035940">
    <property type="entry name" value="CAP_sf"/>
</dbReference>
<protein>
    <recommendedName>
        <fullName evidence="2">SCP domain-containing protein</fullName>
    </recommendedName>
</protein>
<dbReference type="RefSeq" id="XP_007766486.1">
    <property type="nucleotide sequence ID" value="XM_007768296.1"/>
</dbReference>
<keyword evidence="1" id="KW-1133">Transmembrane helix</keyword>
<dbReference type="InterPro" id="IPR014044">
    <property type="entry name" value="CAP_dom"/>
</dbReference>
<evidence type="ECO:0000313" key="3">
    <source>
        <dbReference type="EMBL" id="EIW82581.1"/>
    </source>
</evidence>
<feature type="transmembrane region" description="Helical" evidence="1">
    <location>
        <begin position="27"/>
        <end position="50"/>
    </location>
</feature>
<keyword evidence="1" id="KW-0812">Transmembrane</keyword>
<dbReference type="Gene3D" id="3.40.33.10">
    <property type="entry name" value="CAP"/>
    <property type="match status" value="1"/>
</dbReference>
<proteinExistence type="predicted"/>
<dbReference type="AlphaFoldDB" id="A0A5M3MVG7"/>